<gene>
    <name evidence="1" type="ORF">OS493_007625</name>
</gene>
<comment type="caution">
    <text evidence="1">The sequence shown here is derived from an EMBL/GenBank/DDBJ whole genome shotgun (WGS) entry which is preliminary data.</text>
</comment>
<sequence length="141" mass="15931">MATNYELPEEINEKRLRTLGRQVEMQTYKTNAASEGEAIESDQLGELLLKIACVGTKDNVAKEPLQWIGPGKIFESEAALDEFCKDHGFVDHFEIKSRDWESGEKSVFGQAVNCLLDEILQSEQKSEDLYVKLPSSRTTFV</sequence>
<organism evidence="1 2">
    <name type="scientific">Desmophyllum pertusum</name>
    <dbReference type="NCBI Taxonomy" id="174260"/>
    <lineage>
        <taxon>Eukaryota</taxon>
        <taxon>Metazoa</taxon>
        <taxon>Cnidaria</taxon>
        <taxon>Anthozoa</taxon>
        <taxon>Hexacorallia</taxon>
        <taxon>Scleractinia</taxon>
        <taxon>Caryophylliina</taxon>
        <taxon>Caryophylliidae</taxon>
        <taxon>Desmophyllum</taxon>
    </lineage>
</organism>
<dbReference type="Proteomes" id="UP001163046">
    <property type="component" value="Unassembled WGS sequence"/>
</dbReference>
<name>A0A9W9YUL7_9CNID</name>
<dbReference type="AlphaFoldDB" id="A0A9W9YUL7"/>
<keyword evidence="2" id="KW-1185">Reference proteome</keyword>
<evidence type="ECO:0000313" key="2">
    <source>
        <dbReference type="Proteomes" id="UP001163046"/>
    </source>
</evidence>
<protein>
    <submittedName>
        <fullName evidence="1">Uncharacterized protein</fullName>
    </submittedName>
</protein>
<proteinExistence type="predicted"/>
<reference evidence="1" key="1">
    <citation type="submission" date="2023-01" db="EMBL/GenBank/DDBJ databases">
        <title>Genome assembly of the deep-sea coral Lophelia pertusa.</title>
        <authorList>
            <person name="Herrera S."/>
            <person name="Cordes E."/>
        </authorList>
    </citation>
    <scope>NUCLEOTIDE SEQUENCE</scope>
    <source>
        <strain evidence="1">USNM1676648</strain>
        <tissue evidence="1">Polyp</tissue>
    </source>
</reference>
<dbReference type="EMBL" id="MU827304">
    <property type="protein sequence ID" value="KAJ7364989.1"/>
    <property type="molecule type" value="Genomic_DNA"/>
</dbReference>
<evidence type="ECO:0000313" key="1">
    <source>
        <dbReference type="EMBL" id="KAJ7364989.1"/>
    </source>
</evidence>
<accession>A0A9W9YUL7</accession>